<evidence type="ECO:0000313" key="2">
    <source>
        <dbReference type="EMBL" id="KJF17219.1"/>
    </source>
</evidence>
<keyword evidence="1" id="KW-1133">Transmembrane helix</keyword>
<proteinExistence type="predicted"/>
<dbReference type="EMBL" id="JXYS01000061">
    <property type="protein sequence ID" value="KJF17219.1"/>
    <property type="molecule type" value="Genomic_DNA"/>
</dbReference>
<sequence>MKEPRQEVQETVTVVGHTTQKRQEVLVPRRQGVPTKTIIPRVIRYVTGVLLVVLGLRFVLALLGANPTNAFANFIYSASHPFVSPFFSLFGYSIHYGVSQFEMFTLVAMAIYALIAYGLVKLVTITR</sequence>
<comment type="caution">
    <text evidence="2">The sequence shown here is derived from an EMBL/GenBank/DDBJ whole genome shotgun (WGS) entry which is preliminary data.</text>
</comment>
<gene>
    <name evidence="2" type="ORF">AXFE_19320</name>
</gene>
<keyword evidence="1" id="KW-0472">Membrane</keyword>
<keyword evidence="3" id="KW-1185">Reference proteome</keyword>
<feature type="transmembrane region" description="Helical" evidence="1">
    <location>
        <begin position="71"/>
        <end position="92"/>
    </location>
</feature>
<dbReference type="STRING" id="1280514.AXFE_19320"/>
<feature type="transmembrane region" description="Helical" evidence="1">
    <location>
        <begin position="45"/>
        <end position="65"/>
    </location>
</feature>
<dbReference type="AlphaFoldDB" id="A0A0D8HH85"/>
<keyword evidence="1" id="KW-0812">Transmembrane</keyword>
<dbReference type="Proteomes" id="UP000032360">
    <property type="component" value="Unassembled WGS sequence"/>
</dbReference>
<protein>
    <recommendedName>
        <fullName evidence="4">YGGT family protein</fullName>
    </recommendedName>
</protein>
<accession>A0A0D8HH85</accession>
<name>A0A0D8HH85_9ACTN</name>
<evidence type="ECO:0000256" key="1">
    <source>
        <dbReference type="SAM" id="Phobius"/>
    </source>
</evidence>
<reference evidence="2 3" key="1">
    <citation type="submission" date="2015-01" db="EMBL/GenBank/DDBJ databases">
        <title>Draft genome of the acidophilic iron oxidizer Acidithrix ferrooxidans strain Py-F3.</title>
        <authorList>
            <person name="Poehlein A."/>
            <person name="Eisen S."/>
            <person name="Schloemann M."/>
            <person name="Johnson B.D."/>
            <person name="Daniel R."/>
            <person name="Muehling M."/>
        </authorList>
    </citation>
    <scope>NUCLEOTIDE SEQUENCE [LARGE SCALE GENOMIC DNA]</scope>
    <source>
        <strain evidence="2 3">Py-F3</strain>
    </source>
</reference>
<organism evidence="2 3">
    <name type="scientific">Acidithrix ferrooxidans</name>
    <dbReference type="NCBI Taxonomy" id="1280514"/>
    <lineage>
        <taxon>Bacteria</taxon>
        <taxon>Bacillati</taxon>
        <taxon>Actinomycetota</taxon>
        <taxon>Acidimicrobiia</taxon>
        <taxon>Acidimicrobiales</taxon>
        <taxon>Acidimicrobiaceae</taxon>
        <taxon>Acidithrix</taxon>
    </lineage>
</organism>
<evidence type="ECO:0008006" key="4">
    <source>
        <dbReference type="Google" id="ProtNLM"/>
    </source>
</evidence>
<feature type="transmembrane region" description="Helical" evidence="1">
    <location>
        <begin position="104"/>
        <end position="125"/>
    </location>
</feature>
<dbReference type="OrthoDB" id="2989901at2"/>
<dbReference type="RefSeq" id="WP_082058625.1">
    <property type="nucleotide sequence ID" value="NZ_JXYS01000061.1"/>
</dbReference>
<evidence type="ECO:0000313" key="3">
    <source>
        <dbReference type="Proteomes" id="UP000032360"/>
    </source>
</evidence>